<dbReference type="Proteomes" id="UP001066276">
    <property type="component" value="Chromosome 5"/>
</dbReference>
<dbReference type="EMBL" id="JANPWB010000009">
    <property type="protein sequence ID" value="KAJ1154911.1"/>
    <property type="molecule type" value="Genomic_DNA"/>
</dbReference>
<dbReference type="AlphaFoldDB" id="A0AAV7RQ20"/>
<evidence type="ECO:0000313" key="3">
    <source>
        <dbReference type="Proteomes" id="UP001066276"/>
    </source>
</evidence>
<sequence length="368" mass="39522">MQRTAPRPQPEPAPPIRRAPSNFKSSVDRHRPSWRHHHQITAANFPAIDPSVQLGTLGSTAHALQWKSNGPHLGTAPVGAPQQHAAALSAIHSPMSGTPKLPQFTGLSTSSEGRSVFTLGLLLSLPSTSPGHPSPSATSNTSVTESKGPRGPNRSLQPRGRGPTKPPVRPPRALSPPAQRVRREQLQDLPAFQSARTGSGPPSGPPARIQASAPAALLQRSKCPRGSPGVSSEPAPASTAYRINKTNKRPAAQQSLIECRPSCPAARPCPLAIFSLQYRATYLYGEVDPVLLIHNCLRNMLLPQLCFPQHMIDQAATAALQARGLPVSKQPRWEDQLYVDPSKPDEGQAWEGCYVQETSQRGPSAYQD</sequence>
<feature type="compositionally biased region" description="Pro residues" evidence="1">
    <location>
        <begin position="7"/>
        <end position="17"/>
    </location>
</feature>
<reference evidence="2" key="1">
    <citation type="journal article" date="2022" name="bioRxiv">
        <title>Sequencing and chromosome-scale assembly of the giantPleurodeles waltlgenome.</title>
        <authorList>
            <person name="Brown T."/>
            <person name="Elewa A."/>
            <person name="Iarovenko S."/>
            <person name="Subramanian E."/>
            <person name="Araus A.J."/>
            <person name="Petzold A."/>
            <person name="Susuki M."/>
            <person name="Suzuki K.-i.T."/>
            <person name="Hayashi T."/>
            <person name="Toyoda A."/>
            <person name="Oliveira C."/>
            <person name="Osipova E."/>
            <person name="Leigh N.D."/>
            <person name="Simon A."/>
            <person name="Yun M.H."/>
        </authorList>
    </citation>
    <scope>NUCLEOTIDE SEQUENCE</scope>
    <source>
        <strain evidence="2">20211129_DDA</strain>
        <tissue evidence="2">Liver</tissue>
    </source>
</reference>
<feature type="compositionally biased region" description="Low complexity" evidence="1">
    <location>
        <begin position="126"/>
        <end position="136"/>
    </location>
</feature>
<feature type="region of interest" description="Disordered" evidence="1">
    <location>
        <begin position="126"/>
        <end position="180"/>
    </location>
</feature>
<organism evidence="2 3">
    <name type="scientific">Pleurodeles waltl</name>
    <name type="common">Iberian ribbed newt</name>
    <dbReference type="NCBI Taxonomy" id="8319"/>
    <lineage>
        <taxon>Eukaryota</taxon>
        <taxon>Metazoa</taxon>
        <taxon>Chordata</taxon>
        <taxon>Craniata</taxon>
        <taxon>Vertebrata</taxon>
        <taxon>Euteleostomi</taxon>
        <taxon>Amphibia</taxon>
        <taxon>Batrachia</taxon>
        <taxon>Caudata</taxon>
        <taxon>Salamandroidea</taxon>
        <taxon>Salamandridae</taxon>
        <taxon>Pleurodelinae</taxon>
        <taxon>Pleurodeles</taxon>
    </lineage>
</organism>
<gene>
    <name evidence="2" type="ORF">NDU88_007654</name>
</gene>
<evidence type="ECO:0000256" key="1">
    <source>
        <dbReference type="SAM" id="MobiDB-lite"/>
    </source>
</evidence>
<evidence type="ECO:0000313" key="2">
    <source>
        <dbReference type="EMBL" id="KAJ1154911.1"/>
    </source>
</evidence>
<feature type="region of interest" description="Disordered" evidence="1">
    <location>
        <begin position="192"/>
        <end position="243"/>
    </location>
</feature>
<accession>A0AAV7RQ20</accession>
<name>A0AAV7RQ20_PLEWA</name>
<protein>
    <submittedName>
        <fullName evidence="2">Uncharacterized protein</fullName>
    </submittedName>
</protein>
<keyword evidence="3" id="KW-1185">Reference proteome</keyword>
<feature type="compositionally biased region" description="Pro residues" evidence="1">
    <location>
        <begin position="164"/>
        <end position="174"/>
    </location>
</feature>
<proteinExistence type="predicted"/>
<feature type="region of interest" description="Disordered" evidence="1">
    <location>
        <begin position="1"/>
        <end position="33"/>
    </location>
</feature>
<comment type="caution">
    <text evidence="2">The sequence shown here is derived from an EMBL/GenBank/DDBJ whole genome shotgun (WGS) entry which is preliminary data.</text>
</comment>